<keyword evidence="8 14" id="KW-0406">Ion transport</keyword>
<evidence type="ECO:0000256" key="6">
    <source>
        <dbReference type="ARBA" id="ARBA00022781"/>
    </source>
</evidence>
<dbReference type="PANTHER" id="PTHR39937">
    <property type="entry name" value="ATP SYNTHASE PROTEIN 8"/>
    <property type="match status" value="1"/>
</dbReference>
<comment type="subunit">
    <text evidence="13">Component of the ATP synthase complex composed at least of ATP5F1A/subunit alpha, ATP5F1B/subunit beta, ATP5MC1/subunit c (homooctomer), MT-ATP6/subunit a, MT-ATP8/subunit 8, ATP5ME/subunit e, ATP5MF/subunit f, ATP5MG/subunit g, ATP5MK/subunit k, ATP5MJ/subunit j, ATP5F1C/subunit gamma, ATP5F1D/subunit delta, ATP5F1E/subunit epsilon, ATP5PF/subunit F6, ATP5PB/subunit b, ATP5PD/subunit d, ATP5PO/subunit OSCP. ATP synthase complex consists of a soluble F(1) head domain (subunits alpha(3) and beta(3)) - the catalytic core - and a membrane F(0) domain - the membrane proton channel (subunits c, a, 8, e, f, g, k and j). These two domains are linked by a central stalk (subunits gamma, delta, and epsilon) rotating inside the F1 region and a stationary peripheral stalk (subunits F6, b, d, and OSCP).</text>
</comment>
<proteinExistence type="inferred from homology"/>
<evidence type="ECO:0000256" key="5">
    <source>
        <dbReference type="ARBA" id="ARBA00022692"/>
    </source>
</evidence>
<dbReference type="GO" id="GO:0015078">
    <property type="term" value="F:proton transmembrane transporter activity"/>
    <property type="evidence" value="ECO:0007669"/>
    <property type="project" value="InterPro"/>
</dbReference>
<evidence type="ECO:0000256" key="10">
    <source>
        <dbReference type="ARBA" id="ARBA00023136"/>
    </source>
</evidence>
<dbReference type="EMBL" id="MT185594">
    <property type="protein sequence ID" value="QOW38123.1"/>
    <property type="molecule type" value="Genomic_DNA"/>
</dbReference>
<keyword evidence="5 14" id="KW-0812">Transmembrane</keyword>
<dbReference type="Pfam" id="PF00895">
    <property type="entry name" value="ATP-synt_8"/>
    <property type="match status" value="1"/>
</dbReference>
<protein>
    <recommendedName>
        <fullName evidence="14">ATP synthase complex subunit 8</fullName>
    </recommendedName>
</protein>
<evidence type="ECO:0000256" key="13">
    <source>
        <dbReference type="ARBA" id="ARBA00064647"/>
    </source>
</evidence>
<dbReference type="GO" id="GO:0031966">
    <property type="term" value="C:mitochondrial membrane"/>
    <property type="evidence" value="ECO:0007669"/>
    <property type="project" value="UniProtKB-SubCell"/>
</dbReference>
<evidence type="ECO:0000256" key="8">
    <source>
        <dbReference type="ARBA" id="ARBA00023065"/>
    </source>
</evidence>
<keyword evidence="11" id="KW-0066">ATP synthesis</keyword>
<sequence length="54" mass="6454">MPQLNPIPWFSILLMTWLIFLTIIPMKVMKHTFENKPSTDSAEKPKTKPLNWLW</sequence>
<evidence type="ECO:0000256" key="11">
    <source>
        <dbReference type="ARBA" id="ARBA00023310"/>
    </source>
</evidence>
<evidence type="ECO:0000256" key="7">
    <source>
        <dbReference type="ARBA" id="ARBA00022989"/>
    </source>
</evidence>
<evidence type="ECO:0000256" key="1">
    <source>
        <dbReference type="ARBA" id="ARBA00004304"/>
    </source>
</evidence>
<reference evidence="17" key="1">
    <citation type="journal article" date="2020" name="Gene">
        <title>Mitochondrial genomes of four American characins and phylogenetic relationships within the family Characidae (Teleostei: Characiformes).</title>
        <authorList>
            <person name="Liu H."/>
            <person name="Sun C."/>
            <person name="Zhu Y."/>
            <person name="Li Y."/>
            <person name="Wei Y."/>
            <person name="Ruan H."/>
        </authorList>
    </citation>
    <scope>NUCLEOTIDE SEQUENCE</scope>
</reference>
<evidence type="ECO:0000256" key="4">
    <source>
        <dbReference type="ARBA" id="ARBA00022547"/>
    </source>
</evidence>
<accession>A0A7S7A9X2</accession>
<evidence type="ECO:0000256" key="3">
    <source>
        <dbReference type="ARBA" id="ARBA00022448"/>
    </source>
</evidence>
<gene>
    <name evidence="17" type="primary">ATP8</name>
</gene>
<keyword evidence="3 14" id="KW-0813">Transport</keyword>
<evidence type="ECO:0000256" key="12">
    <source>
        <dbReference type="ARBA" id="ARBA00053067"/>
    </source>
</evidence>
<keyword evidence="10 16" id="KW-0472">Membrane</keyword>
<dbReference type="GO" id="GO:0015986">
    <property type="term" value="P:proton motive force-driven ATP synthesis"/>
    <property type="evidence" value="ECO:0007669"/>
    <property type="project" value="InterPro"/>
</dbReference>
<evidence type="ECO:0000256" key="16">
    <source>
        <dbReference type="SAM" id="Phobius"/>
    </source>
</evidence>
<evidence type="ECO:0000256" key="14">
    <source>
        <dbReference type="RuleBase" id="RU003661"/>
    </source>
</evidence>
<evidence type="ECO:0000256" key="15">
    <source>
        <dbReference type="SAM" id="MobiDB-lite"/>
    </source>
</evidence>
<comment type="similarity">
    <text evidence="2 14">Belongs to the ATPase protein 8 family.</text>
</comment>
<evidence type="ECO:0000313" key="17">
    <source>
        <dbReference type="EMBL" id="QOW38123.1"/>
    </source>
</evidence>
<comment type="subcellular location">
    <subcellularLocation>
        <location evidence="1 14">Mitochondrion membrane</location>
        <topology evidence="1 14">Single-pass membrane protein</topology>
    </subcellularLocation>
</comment>
<keyword evidence="7 16" id="KW-1133">Transmembrane helix</keyword>
<organism evidence="17">
    <name type="scientific">Aphyocharax rathbuni</name>
    <dbReference type="NCBI Taxonomy" id="1180188"/>
    <lineage>
        <taxon>Eukaryota</taxon>
        <taxon>Metazoa</taxon>
        <taxon>Chordata</taxon>
        <taxon>Craniata</taxon>
        <taxon>Vertebrata</taxon>
        <taxon>Euteleostomi</taxon>
        <taxon>Actinopterygii</taxon>
        <taxon>Neopterygii</taxon>
        <taxon>Teleostei</taxon>
        <taxon>Ostariophysi</taxon>
        <taxon>Characiformes</taxon>
        <taxon>Characoidei</taxon>
        <taxon>Characidae</taxon>
        <taxon>Aphyocharax</taxon>
    </lineage>
</organism>
<evidence type="ECO:0000256" key="2">
    <source>
        <dbReference type="ARBA" id="ARBA00008892"/>
    </source>
</evidence>
<dbReference type="GO" id="GO:0045259">
    <property type="term" value="C:proton-transporting ATP synthase complex"/>
    <property type="evidence" value="ECO:0007669"/>
    <property type="project" value="UniProtKB-KW"/>
</dbReference>
<geneLocation type="mitochondrion" evidence="17"/>
<feature type="region of interest" description="Disordered" evidence="15">
    <location>
        <begin position="35"/>
        <end position="54"/>
    </location>
</feature>
<dbReference type="PANTHER" id="PTHR39937:SF1">
    <property type="entry name" value="ATP SYNTHASE PROTEIN 8"/>
    <property type="match status" value="1"/>
</dbReference>
<keyword evidence="9 14" id="KW-0496">Mitochondrion</keyword>
<keyword evidence="4 14" id="KW-0138">CF(0)</keyword>
<feature type="transmembrane region" description="Helical" evidence="16">
    <location>
        <begin position="6"/>
        <end position="26"/>
    </location>
</feature>
<keyword evidence="6 14" id="KW-0375">Hydrogen ion transport</keyword>
<dbReference type="InterPro" id="IPR050635">
    <property type="entry name" value="ATPase_protein_8"/>
</dbReference>
<evidence type="ECO:0000256" key="9">
    <source>
        <dbReference type="ARBA" id="ARBA00023128"/>
    </source>
</evidence>
<name>A0A7S7A9X2_9TELE</name>
<dbReference type="InterPro" id="IPR001421">
    <property type="entry name" value="ATP8_metazoa"/>
</dbReference>
<comment type="function">
    <text evidence="12">Subunit 8, of the mitochondrial membrane ATP synthase complex (F(1)F(0) ATP synthase or Complex V) that produces ATP from ADP in the presence of a proton gradient across the membrane which is generated by electron transport complexes of the respiratory chain. ATP synthase complex consist of a soluble F(1) head domain - the catalytic core - and a membrane F(1) domain - the membrane proton channel. These two domains are linked by a central stalk rotating inside the F(1) region and a stationary peripheral stalk. During catalysis, ATP synthesis in the catalytic domain of F(1) is coupled via a rotary mechanism of the central stalk subunits to proton translocation. In vivo, can only synthesize ATP although its ATP hydrolase activity can be activated artificially in vitro. Part of the complex F(0) domain.</text>
</comment>
<dbReference type="AlphaFoldDB" id="A0A7S7A9X2"/>